<dbReference type="GO" id="GO:0003677">
    <property type="term" value="F:DNA binding"/>
    <property type="evidence" value="ECO:0007669"/>
    <property type="project" value="InterPro"/>
</dbReference>
<dbReference type="AlphaFoldDB" id="A0A6J4JXC9"/>
<name>A0A6J4JXC9_9CHLR</name>
<dbReference type="EMBL" id="CADCTR010001303">
    <property type="protein sequence ID" value="CAA9289971.1"/>
    <property type="molecule type" value="Genomic_DNA"/>
</dbReference>
<feature type="non-terminal residue" evidence="1">
    <location>
        <position position="148"/>
    </location>
</feature>
<dbReference type="Pfam" id="PF13560">
    <property type="entry name" value="HTH_31"/>
    <property type="match status" value="1"/>
</dbReference>
<dbReference type="SUPFAM" id="SSF47413">
    <property type="entry name" value="lambda repressor-like DNA-binding domains"/>
    <property type="match status" value="1"/>
</dbReference>
<dbReference type="CDD" id="cd00093">
    <property type="entry name" value="HTH_XRE"/>
    <property type="match status" value="1"/>
</dbReference>
<protein>
    <submittedName>
        <fullName evidence="1">Uncharacterized protein</fullName>
    </submittedName>
</protein>
<dbReference type="Gene3D" id="1.10.260.40">
    <property type="entry name" value="lambda repressor-like DNA-binding domains"/>
    <property type="match status" value="1"/>
</dbReference>
<sequence length="148" mass="16091">MIAQIANFTSCGGAGVETKIVPAYEAHGLGAPFRVVLEHAVKAQVCTGCGETLNTFVPDMRGLFHAVVFARALEPRKMSGAELRFMRKAMGWKAKAIAKHLGLSAEYLSRCEAGCKVMSEGTEKLFRLYSLLKTPDKSALKELDLSKL</sequence>
<proteinExistence type="predicted"/>
<gene>
    <name evidence="1" type="ORF">AVDCRST_MAG93-3817</name>
</gene>
<reference evidence="1" key="1">
    <citation type="submission" date="2020-02" db="EMBL/GenBank/DDBJ databases">
        <authorList>
            <person name="Meier V. D."/>
        </authorList>
    </citation>
    <scope>NUCLEOTIDE SEQUENCE</scope>
    <source>
        <strain evidence="1">AVDCRST_MAG93</strain>
    </source>
</reference>
<organism evidence="1">
    <name type="scientific">uncultured Chloroflexia bacterium</name>
    <dbReference type="NCBI Taxonomy" id="1672391"/>
    <lineage>
        <taxon>Bacteria</taxon>
        <taxon>Bacillati</taxon>
        <taxon>Chloroflexota</taxon>
        <taxon>Chloroflexia</taxon>
        <taxon>environmental samples</taxon>
    </lineage>
</organism>
<accession>A0A6J4JXC9</accession>
<dbReference type="InterPro" id="IPR001387">
    <property type="entry name" value="Cro/C1-type_HTH"/>
</dbReference>
<evidence type="ECO:0000313" key="1">
    <source>
        <dbReference type="EMBL" id="CAA9289971.1"/>
    </source>
</evidence>
<dbReference type="InterPro" id="IPR010982">
    <property type="entry name" value="Lambda_DNA-bd_dom_sf"/>
</dbReference>